<proteinExistence type="predicted"/>
<dbReference type="AlphaFoldDB" id="A0A381RTT5"/>
<evidence type="ECO:0008006" key="2">
    <source>
        <dbReference type="Google" id="ProtNLM"/>
    </source>
</evidence>
<name>A0A381RTT5_9ZZZZ</name>
<accession>A0A381RTT5</accession>
<dbReference type="Gene3D" id="3.30.2270.10">
    <property type="entry name" value="Folate-binding superfamily"/>
    <property type="match status" value="1"/>
</dbReference>
<organism evidence="1">
    <name type="scientific">marine metagenome</name>
    <dbReference type="NCBI Taxonomy" id="408172"/>
    <lineage>
        <taxon>unclassified sequences</taxon>
        <taxon>metagenomes</taxon>
        <taxon>ecological metagenomes</taxon>
    </lineage>
</organism>
<sequence>MAFLLRCPNCGERNVHEFRFGGEVTARPSLSGTAEEWSGYFYDRGNEAGIQREWWNHRYGCRKWFFALRDTVGNQVQETCWP</sequence>
<dbReference type="InterPro" id="IPR038561">
    <property type="entry name" value="SoxD_sf"/>
</dbReference>
<dbReference type="EMBL" id="UINC01002245">
    <property type="protein sequence ID" value="SUZ94551.1"/>
    <property type="molecule type" value="Genomic_DNA"/>
</dbReference>
<dbReference type="InterPro" id="IPR006279">
    <property type="entry name" value="SoxD"/>
</dbReference>
<dbReference type="GO" id="GO:0046653">
    <property type="term" value="P:tetrahydrofolate metabolic process"/>
    <property type="evidence" value="ECO:0007669"/>
    <property type="project" value="InterPro"/>
</dbReference>
<evidence type="ECO:0000313" key="1">
    <source>
        <dbReference type="EMBL" id="SUZ94551.1"/>
    </source>
</evidence>
<dbReference type="GO" id="GO:0008115">
    <property type="term" value="F:sarcosine oxidase activity"/>
    <property type="evidence" value="ECO:0007669"/>
    <property type="project" value="InterPro"/>
</dbReference>
<protein>
    <recommendedName>
        <fullName evidence="2">Sarcosine oxidase subunit delta</fullName>
    </recommendedName>
</protein>
<gene>
    <name evidence="1" type="ORF">METZ01_LOCUS47405</name>
</gene>
<reference evidence="1" key="1">
    <citation type="submission" date="2018-05" db="EMBL/GenBank/DDBJ databases">
        <authorList>
            <person name="Lanie J.A."/>
            <person name="Ng W.-L."/>
            <person name="Kazmierczak K.M."/>
            <person name="Andrzejewski T.M."/>
            <person name="Davidsen T.M."/>
            <person name="Wayne K.J."/>
            <person name="Tettelin H."/>
            <person name="Glass J.I."/>
            <person name="Rusch D."/>
            <person name="Podicherti R."/>
            <person name="Tsui H.-C.T."/>
            <person name="Winkler M.E."/>
        </authorList>
    </citation>
    <scope>NUCLEOTIDE SEQUENCE</scope>
</reference>
<dbReference type="Pfam" id="PF04267">
    <property type="entry name" value="SoxD"/>
    <property type="match status" value="1"/>
</dbReference>